<dbReference type="CDD" id="cd00130">
    <property type="entry name" value="PAS"/>
    <property type="match status" value="3"/>
</dbReference>
<keyword evidence="1" id="KW-0805">Transcription regulation</keyword>
<dbReference type="PROSITE" id="PS50112">
    <property type="entry name" value="PAS"/>
    <property type="match status" value="3"/>
</dbReference>
<dbReference type="Proteomes" id="UP000006469">
    <property type="component" value="Plasmid pHM500"/>
</dbReference>
<dbReference type="InterPro" id="IPR035965">
    <property type="entry name" value="PAS-like_dom_sf"/>
</dbReference>
<dbReference type="InterPro" id="IPR007050">
    <property type="entry name" value="HTH_bacterioopsin"/>
</dbReference>
<dbReference type="RefSeq" id="WP_004060688.1">
    <property type="nucleotide sequence ID" value="NC_017944.1"/>
</dbReference>
<keyword evidence="2" id="KW-0804">Transcription</keyword>
<dbReference type="PATRIC" id="fig|523841.21.peg.3510"/>
<evidence type="ECO:0000313" key="10">
    <source>
        <dbReference type="Proteomes" id="UP000006469"/>
    </source>
</evidence>
<evidence type="ECO:0000256" key="3">
    <source>
        <dbReference type="SAM" id="Coils"/>
    </source>
</evidence>
<evidence type="ECO:0000256" key="1">
    <source>
        <dbReference type="ARBA" id="ARBA00023015"/>
    </source>
</evidence>
<dbReference type="Pfam" id="PF13426">
    <property type="entry name" value="PAS_9"/>
    <property type="match status" value="3"/>
</dbReference>
<evidence type="ECO:0000313" key="8">
    <source>
        <dbReference type="EMBL" id="ELZ97134.1"/>
    </source>
</evidence>
<dbReference type="PANTHER" id="PTHR34236:SF1">
    <property type="entry name" value="DIMETHYL SULFOXIDE REDUCTASE TRANSCRIPTIONAL ACTIVATOR"/>
    <property type="match status" value="1"/>
</dbReference>
<geneLocation type="plasmid" evidence="7 12">
    <name>HMPLAS1</name>
</geneLocation>
<keyword evidence="3" id="KW-0175">Coiled coil</keyword>
<feature type="coiled-coil region" evidence="3">
    <location>
        <begin position="549"/>
        <end position="576"/>
    </location>
</feature>
<dbReference type="InterPro" id="IPR031803">
    <property type="entry name" value="BAT_GAF/HTH-assoc"/>
</dbReference>
<dbReference type="InterPro" id="IPR036388">
    <property type="entry name" value="WH-like_DNA-bd_sf"/>
</dbReference>
<evidence type="ECO:0000259" key="5">
    <source>
        <dbReference type="PROSITE" id="PS50113"/>
    </source>
</evidence>
<evidence type="ECO:0000313" key="6">
    <source>
        <dbReference type="EMBL" id="AFK21557.1"/>
    </source>
</evidence>
<dbReference type="Gene3D" id="3.30.450.20">
    <property type="entry name" value="PAS domain"/>
    <property type="match status" value="3"/>
</dbReference>
<dbReference type="EMBL" id="CP001871">
    <property type="protein sequence ID" value="AFK21557.1"/>
    <property type="molecule type" value="Genomic_DNA"/>
</dbReference>
<name>I3RBE7_HALMT</name>
<dbReference type="Proteomes" id="UP000011603">
    <property type="component" value="Unassembled WGS sequence"/>
</dbReference>
<protein>
    <submittedName>
        <fullName evidence="6">Bacterio-opsin activator-like protein</fullName>
    </submittedName>
    <submittedName>
        <fullName evidence="9">PAS domain S-box protein</fullName>
    </submittedName>
    <submittedName>
        <fullName evidence="7">Transcriptional regulator</fullName>
    </submittedName>
</protein>
<evidence type="ECO:0000313" key="11">
    <source>
        <dbReference type="Proteomes" id="UP000011603"/>
    </source>
</evidence>
<dbReference type="Pfam" id="PF04967">
    <property type="entry name" value="HTH_10"/>
    <property type="match status" value="1"/>
</dbReference>
<evidence type="ECO:0000259" key="4">
    <source>
        <dbReference type="PROSITE" id="PS50112"/>
    </source>
</evidence>
<keyword evidence="6" id="KW-0614">Plasmid</keyword>
<dbReference type="Pfam" id="PF13185">
    <property type="entry name" value="GAF_2"/>
    <property type="match status" value="1"/>
</dbReference>
<dbReference type="Proteomes" id="UP000299011">
    <property type="component" value="Plasmid pHME505"/>
</dbReference>
<evidence type="ECO:0000313" key="13">
    <source>
        <dbReference type="Proteomes" id="UP000299011"/>
    </source>
</evidence>
<reference evidence="6" key="5">
    <citation type="submission" date="2014-05" db="EMBL/GenBank/DDBJ databases">
        <authorList>
            <person name="Wang L."/>
            <person name="Yang H."/>
            <person name="Xiang H."/>
        </authorList>
    </citation>
    <scope>NUCLEOTIDE SEQUENCE</scope>
    <source>
        <strain evidence="6">CGMCC 1.2087</strain>
        <plasmid evidence="6">pHM500</plasmid>
    </source>
</reference>
<dbReference type="InterPro" id="IPR000014">
    <property type="entry name" value="PAS"/>
</dbReference>
<evidence type="ECO:0000256" key="2">
    <source>
        <dbReference type="ARBA" id="ARBA00023163"/>
    </source>
</evidence>
<accession>I3RBE7</accession>
<evidence type="ECO:0000313" key="9">
    <source>
        <dbReference type="EMBL" id="QCQ76794.1"/>
    </source>
</evidence>
<geneLocation type="plasmid" evidence="9 13">
    <name>pHME505</name>
</geneLocation>
<feature type="domain" description="PAS" evidence="4">
    <location>
        <begin position="261"/>
        <end position="331"/>
    </location>
</feature>
<feature type="domain" description="PAS" evidence="4">
    <location>
        <begin position="8"/>
        <end position="78"/>
    </location>
</feature>
<feature type="domain" description="PAC" evidence="5">
    <location>
        <begin position="356"/>
        <end position="409"/>
    </location>
</feature>
<dbReference type="InterPro" id="IPR003018">
    <property type="entry name" value="GAF"/>
</dbReference>
<dbReference type="InterPro" id="IPR000700">
    <property type="entry name" value="PAS-assoc_C"/>
</dbReference>
<evidence type="ECO:0000313" key="7">
    <source>
        <dbReference type="EMBL" id="AHZ24394.1"/>
    </source>
</evidence>
<gene>
    <name evidence="6" type="ordered locus">HFX_6438</name>
    <name evidence="7" type="ORF">BM92_15865</name>
    <name evidence="8" type="ORF">C439_17468</name>
    <name evidence="9" type="ORF">E6P09_15790</name>
</gene>
<dbReference type="SUPFAM" id="SSF55785">
    <property type="entry name" value="PYP-like sensor domain (PAS domain)"/>
    <property type="match status" value="3"/>
</dbReference>
<dbReference type="PANTHER" id="PTHR34236">
    <property type="entry name" value="DIMETHYL SULFOXIDE REDUCTASE TRANSCRIPTIONAL ACTIVATOR"/>
    <property type="match status" value="1"/>
</dbReference>
<dbReference type="Pfam" id="PF15915">
    <property type="entry name" value="BAT"/>
    <property type="match status" value="1"/>
</dbReference>
<reference evidence="7 12" key="4">
    <citation type="submission" date="2014-04" db="EMBL/GenBank/DDBJ databases">
        <title>Transcriptional profiles of Haloferax mediterranei on the basis of nitrogen availability.</title>
        <authorList>
            <person name="Bautista V."/>
        </authorList>
    </citation>
    <scope>NUCLEOTIDE SEQUENCE [LARGE SCALE GENOMIC DNA]</scope>
    <source>
        <strain evidence="7">ATCC 33500</strain>
        <strain evidence="12">ATCC 33500 / DSM 1411 / JCM 8866 / NBRC 14739 / NCIMB 2177 / R-4</strain>
        <plasmid evidence="7">HMPLAS1</plasmid>
        <plasmid evidence="12">Plasmid HMPLAS1</plasmid>
    </source>
</reference>
<sequence length="963" mass="106882">MPPASTFDESFFQEVVFSPGEGILSIDDGGVVVFTSQPIERILGYGPDELVGGPVDRLFPPEHEDPLETIRREAKRASTGVDDTTTNITLVHADGRNISVDFSADSTEYDETRFFTLRIRAWRVHEDQRPPPVVESRPPKANRRFPQKVFRHSNEAILVFDTNSDEIVECNPRACERFGYSREELLSFSPSNLYSDEEAFTAFIEEVLEDGSSWTNELNCRASDGETFPTEISATLLYVDGEPHVLVFARDVSERREQQREVEQYRTIVEAVGEGIYAADDEFRFTVVNEGTAELTGYTKDELIGTPLTHLLAGEVDQVDRSEYEALLTGERYTVVDAESARTARDELLESDRGVMRVEAPIYTKDGEIVPLEIRFSELPTEPDGDFQGTTGVLIDVSEHKEYERRLGALNGASQELTQATDRDAIAWAALNAVERILGFDVSCIRTFNSETNSLEPTAVTDAARQLIDVRPAFDLEVTLAGRAYRNGESIVHQPSSNESFSGDEASLHLPLGRHGTLSVFTESADGFTEADVQIAEVLSATVTSHFERAERERELQKSEAECRDQRDQLDTLNRINALVQNLIGELIEAGMRETIEERVCQQLAASSLYEYAWIAEVGVTGEDVVVKTGAGIEEGYLDALDNMSVSQLGKGTVEQAIETGEINVVRQYLIEDEADDADELEVTAAVALQYGARVYGVLVVNATREDAFSKQAQAGLEVLGDAIGFTINAIQSKELLLSDEIVELEFTVSDARNVPVYFSEKLGCRCRLEGTTLNGEGNYLCYIRVEGTSVEDALEVADRMDSITDARLIQEHDNECLLEVVRAESVPDAMIDIGASIRSADADNGEGTVILEAPQTADIRKVVQAFQSFYPDSELVAKREVDRSVQTAAEFRDEVDDRLTDKQRMAAKSAYYAGYFDWPRESTAEDVAELMGISSATFHQHIRKAERKLMASLFGDTHEHSE</sequence>
<evidence type="ECO:0000313" key="12">
    <source>
        <dbReference type="Proteomes" id="UP000027075"/>
    </source>
</evidence>
<reference evidence="9 13" key="6">
    <citation type="submission" date="2019-04" db="EMBL/GenBank/DDBJ databases">
        <title>Methylomes of two halophilic Archaea, Haloarcula marismortui and Haloferax mediterranei.</title>
        <authorList>
            <person name="DasSarma S."/>
            <person name="DasSarma P."/>
            <person name="DasSarma S."/>
            <person name="Fomenkov A."/>
            <person name="Vincze T."/>
            <person name="Anton B.P."/>
            <person name="Roberts R.J."/>
        </authorList>
    </citation>
    <scope>NUCLEOTIDE SEQUENCE [LARGE SCALE GENOMIC DNA]</scope>
    <source>
        <strain evidence="9">ATCC 33500</strain>
        <strain evidence="13">ATCC 33500 / DSM 1411 / JCM 8866 / NBRC 14739 / NCIMB 2177 / R-4</strain>
        <plasmid evidence="9 13">pHME505</plasmid>
    </source>
</reference>
<dbReference type="NCBIfam" id="TIGR00229">
    <property type="entry name" value="sensory_box"/>
    <property type="match status" value="3"/>
</dbReference>
<dbReference type="Proteomes" id="UP000027075">
    <property type="component" value="Plasmid HMPLAS1"/>
</dbReference>
<dbReference type="SUPFAM" id="SSF55781">
    <property type="entry name" value="GAF domain-like"/>
    <property type="match status" value="2"/>
</dbReference>
<dbReference type="Gene3D" id="3.30.450.40">
    <property type="match status" value="2"/>
</dbReference>
<dbReference type="SMART" id="SM00086">
    <property type="entry name" value="PAC"/>
    <property type="match status" value="2"/>
</dbReference>
<reference evidence="8 11" key="3">
    <citation type="journal article" date="2014" name="PLoS Genet.">
        <title>Phylogenetically driven sequencing of extremely halophilic archaea reveals strategies for static and dynamic osmo-response.</title>
        <authorList>
            <person name="Becker E.A."/>
            <person name="Seitzer P.M."/>
            <person name="Tritt A."/>
            <person name="Larsen D."/>
            <person name="Krusor M."/>
            <person name="Yao A.I."/>
            <person name="Wu D."/>
            <person name="Madern D."/>
            <person name="Eisen J.A."/>
            <person name="Darling A.E."/>
            <person name="Facciotti M.T."/>
        </authorList>
    </citation>
    <scope>NUCLEOTIDE SEQUENCE [LARGE SCALE GENOMIC DNA]</scope>
    <source>
        <strain evidence="8">ATCC 33500</strain>
        <strain evidence="11">ATCC 33500 / DSM 1411 / JCM 8866 / NBRC 14739 / NCIMB 2177 / R-4</strain>
    </source>
</reference>
<dbReference type="InterPro" id="IPR029016">
    <property type="entry name" value="GAF-like_dom_sf"/>
</dbReference>
<dbReference type="HOGENOM" id="CLU_010057_0_0_2"/>
<reference evidence="6 10" key="2">
    <citation type="journal article" date="2012" name="J. Bacteriol.">
        <title>Complete genome sequence of the metabolically versatile halophilic archaeon Haloferax mediterranei, a poly(3-hydroxybutyrate-co-3-hydroxyvalerate) producer.</title>
        <authorList>
            <person name="Han J."/>
            <person name="Zhang F."/>
            <person name="Hou J."/>
            <person name="Liu X."/>
            <person name="Li M."/>
            <person name="Liu H."/>
            <person name="Cai L."/>
            <person name="Zhang B."/>
            <person name="Chen Y."/>
            <person name="Zhou J."/>
            <person name="Hu S."/>
            <person name="Xiang H."/>
        </authorList>
    </citation>
    <scope>NUCLEOTIDE SEQUENCE [LARGE SCALE GENOMIC DNA]</scope>
    <source>
        <strain evidence="10">ATCC 33500 / DSM 1411 / JCM 8866 / NBRC 14739 / NCIMB 2177 / R-4</strain>
        <strain evidence="6">CGMCC 1.2087</strain>
        <plasmid evidence="10">pHM500</plasmid>
    </source>
</reference>
<dbReference type="PROSITE" id="PS50113">
    <property type="entry name" value="PAC"/>
    <property type="match status" value="1"/>
</dbReference>
<keyword evidence="11" id="KW-1185">Reference proteome</keyword>
<dbReference type="GeneID" id="40157909"/>
<dbReference type="AlphaFoldDB" id="I3RBE7"/>
<geneLocation type="plasmid" evidence="6 10">
    <name>pHM500</name>
</geneLocation>
<proteinExistence type="predicted"/>
<dbReference type="EMBL" id="CP039140">
    <property type="protein sequence ID" value="QCQ76794.1"/>
    <property type="molecule type" value="Genomic_DNA"/>
</dbReference>
<dbReference type="InterPro" id="IPR001610">
    <property type="entry name" value="PAC"/>
</dbReference>
<dbReference type="EMBL" id="AOLO01000015">
    <property type="protein sequence ID" value="ELZ97134.1"/>
    <property type="molecule type" value="Genomic_DNA"/>
</dbReference>
<dbReference type="EMBL" id="CP007554">
    <property type="protein sequence ID" value="AHZ24394.1"/>
    <property type="molecule type" value="Genomic_DNA"/>
</dbReference>
<dbReference type="KEGG" id="hme:HFX_6438"/>
<organism evidence="6 10">
    <name type="scientific">Haloferax mediterranei (strain ATCC 33500 / DSM 1411 / JCM 8866 / NBRC 14739 / NCIMB 2177 / R-4)</name>
    <name type="common">Halobacterium mediterranei</name>
    <dbReference type="NCBI Taxonomy" id="523841"/>
    <lineage>
        <taxon>Archaea</taxon>
        <taxon>Methanobacteriati</taxon>
        <taxon>Methanobacteriota</taxon>
        <taxon>Stenosarchaea group</taxon>
        <taxon>Halobacteria</taxon>
        <taxon>Halobacteriales</taxon>
        <taxon>Haloferacaceae</taxon>
        <taxon>Haloferax</taxon>
    </lineage>
</organism>
<dbReference type="SMART" id="SM00091">
    <property type="entry name" value="PAS"/>
    <property type="match status" value="3"/>
</dbReference>
<dbReference type="Gene3D" id="1.10.10.10">
    <property type="entry name" value="Winged helix-like DNA-binding domain superfamily/Winged helix DNA-binding domain"/>
    <property type="match status" value="1"/>
</dbReference>
<reference evidence="6" key="1">
    <citation type="journal article" date="2012" name="Appl. Environ. Microbiol.">
        <title>Identification of the haloarchaeal phasin (PhaP) that functions in polyhydroxyalkanoate accumulation and granule formation in Haloferax mediterranei.</title>
        <authorList>
            <person name="Cai S."/>
            <person name="Cai L."/>
            <person name="Liu H."/>
            <person name="Liu X."/>
            <person name="Han J."/>
            <person name="Zhou J."/>
            <person name="Xiang H."/>
        </authorList>
    </citation>
    <scope>NUCLEOTIDE SEQUENCE</scope>
    <source>
        <strain evidence="6">CGMCC 1.2087</strain>
    </source>
</reference>
<feature type="domain" description="PAS" evidence="4">
    <location>
        <begin position="142"/>
        <end position="187"/>
    </location>
</feature>
<dbReference type="OrthoDB" id="234125at2157"/>